<evidence type="ECO:0000313" key="3">
    <source>
        <dbReference type="Proteomes" id="UP001181622"/>
    </source>
</evidence>
<protein>
    <submittedName>
        <fullName evidence="2">Prepilin-type N-terminal cleavage/methylation domain-containing protein</fullName>
    </submittedName>
</protein>
<dbReference type="Pfam" id="PF07963">
    <property type="entry name" value="N_methyl"/>
    <property type="match status" value="1"/>
</dbReference>
<dbReference type="SUPFAM" id="SSF54523">
    <property type="entry name" value="Pili subunits"/>
    <property type="match status" value="1"/>
</dbReference>
<evidence type="ECO:0000313" key="2">
    <source>
        <dbReference type="EMBL" id="MDR4306877.1"/>
    </source>
</evidence>
<accession>A0ABU1DFK3</accession>
<feature type="transmembrane region" description="Helical" evidence="1">
    <location>
        <begin position="20"/>
        <end position="41"/>
    </location>
</feature>
<dbReference type="InterPro" id="IPR012902">
    <property type="entry name" value="N_methyl_site"/>
</dbReference>
<gene>
    <name evidence="2" type="ORF">IHQ68_09625</name>
</gene>
<sequence length="157" mass="16681">MTPPTSSATDIPAPGGDRSGFALIEVMLALVLIAMVAALALPKARPNDGTAALRAKAYETAALLRADRDAARRLQREVASVVDFDRRRVASGLQSQSVFFPGSVSLRLKADMFPGFRFFPDGRSSGGELALAAGARGLVLRVDRLTSAVEIRRGLSR</sequence>
<dbReference type="NCBIfam" id="TIGR02532">
    <property type="entry name" value="IV_pilin_GFxxxE"/>
    <property type="match status" value="1"/>
</dbReference>
<dbReference type="EMBL" id="JADBEO010000017">
    <property type="protein sequence ID" value="MDR4306877.1"/>
    <property type="molecule type" value="Genomic_DNA"/>
</dbReference>
<organism evidence="2 3">
    <name type="scientific">Chelatococcus sambhunathii</name>
    <dbReference type="NCBI Taxonomy" id="363953"/>
    <lineage>
        <taxon>Bacteria</taxon>
        <taxon>Pseudomonadati</taxon>
        <taxon>Pseudomonadota</taxon>
        <taxon>Alphaproteobacteria</taxon>
        <taxon>Hyphomicrobiales</taxon>
        <taxon>Chelatococcaceae</taxon>
        <taxon>Chelatococcus</taxon>
    </lineage>
</organism>
<keyword evidence="3" id="KW-1185">Reference proteome</keyword>
<reference evidence="2" key="1">
    <citation type="submission" date="2020-10" db="EMBL/GenBank/DDBJ databases">
        <authorList>
            <person name="Abbas A."/>
            <person name="Razzaq R."/>
            <person name="Waqas M."/>
            <person name="Abbas N."/>
            <person name="Nielsen T.K."/>
            <person name="Hansen L.H."/>
            <person name="Hussain S."/>
            <person name="Shahid M."/>
        </authorList>
    </citation>
    <scope>NUCLEOTIDE SEQUENCE</scope>
    <source>
        <strain evidence="2">S14</strain>
    </source>
</reference>
<keyword evidence="1" id="KW-0812">Transmembrane</keyword>
<keyword evidence="1" id="KW-1133">Transmembrane helix</keyword>
<keyword evidence="1" id="KW-0472">Membrane</keyword>
<comment type="caution">
    <text evidence="2">The sequence shown here is derived from an EMBL/GenBank/DDBJ whole genome shotgun (WGS) entry which is preliminary data.</text>
</comment>
<dbReference type="RefSeq" id="WP_309391163.1">
    <property type="nucleotide sequence ID" value="NZ_JADBEO010000017.1"/>
</dbReference>
<dbReference type="Proteomes" id="UP001181622">
    <property type="component" value="Unassembled WGS sequence"/>
</dbReference>
<name>A0ABU1DFK3_9HYPH</name>
<evidence type="ECO:0000256" key="1">
    <source>
        <dbReference type="SAM" id="Phobius"/>
    </source>
</evidence>
<dbReference type="InterPro" id="IPR045584">
    <property type="entry name" value="Pilin-like"/>
</dbReference>
<proteinExistence type="predicted"/>